<comment type="caution">
    <text evidence="3">The sequence shown here is derived from an EMBL/GenBank/DDBJ whole genome shotgun (WGS) entry which is preliminary data.</text>
</comment>
<comment type="cofactor">
    <cofactor evidence="1">
        <name>Mg(2+)</name>
        <dbReference type="ChEBI" id="CHEBI:18420"/>
    </cofactor>
</comment>
<dbReference type="SUPFAM" id="SSF52540">
    <property type="entry name" value="P-loop containing nucleoside triphosphate hydrolases"/>
    <property type="match status" value="1"/>
</dbReference>
<feature type="domain" description="DNA helicase Pif1-like DEAD-box helicase" evidence="2">
    <location>
        <begin position="156"/>
        <end position="376"/>
    </location>
</feature>
<dbReference type="GO" id="GO:0016887">
    <property type="term" value="F:ATP hydrolysis activity"/>
    <property type="evidence" value="ECO:0007669"/>
    <property type="project" value="RHEA"/>
</dbReference>
<dbReference type="GO" id="GO:0043139">
    <property type="term" value="F:5'-3' DNA helicase activity"/>
    <property type="evidence" value="ECO:0007669"/>
    <property type="project" value="UniProtKB-EC"/>
</dbReference>
<keyword evidence="1" id="KW-0378">Hydrolase</keyword>
<keyword evidence="4" id="KW-1185">Reference proteome</keyword>
<dbReference type="GO" id="GO:0005524">
    <property type="term" value="F:ATP binding"/>
    <property type="evidence" value="ECO:0007669"/>
    <property type="project" value="UniProtKB-KW"/>
</dbReference>
<reference evidence="4" key="1">
    <citation type="journal article" date="2017" name="Front. Plant Sci.">
        <title>Climate Clever Clovers: New Paradigm to Reduce the Environmental Footprint of Ruminants by Breeding Low Methanogenic Forages Utilizing Haplotype Variation.</title>
        <authorList>
            <person name="Kaur P."/>
            <person name="Appels R."/>
            <person name="Bayer P.E."/>
            <person name="Keeble-Gagnere G."/>
            <person name="Wang J."/>
            <person name="Hirakawa H."/>
            <person name="Shirasawa K."/>
            <person name="Vercoe P."/>
            <person name="Stefanova K."/>
            <person name="Durmic Z."/>
            <person name="Nichols P."/>
            <person name="Revell C."/>
            <person name="Isobe S.N."/>
            <person name="Edwards D."/>
            <person name="Erskine W."/>
        </authorList>
    </citation>
    <scope>NUCLEOTIDE SEQUENCE [LARGE SCALE GENOMIC DNA]</scope>
    <source>
        <strain evidence="4">cv. Daliak</strain>
    </source>
</reference>
<dbReference type="InterPro" id="IPR027417">
    <property type="entry name" value="P-loop_NTPase"/>
</dbReference>
<proteinExistence type="inferred from homology"/>
<feature type="non-terminal residue" evidence="3">
    <location>
        <position position="381"/>
    </location>
</feature>
<protein>
    <recommendedName>
        <fullName evidence="1">ATP-dependent DNA helicase</fullName>
        <ecNumber evidence="1">5.6.2.3</ecNumber>
    </recommendedName>
</protein>
<name>A0A1B5Z991_TRISU</name>
<dbReference type="GO" id="GO:0006281">
    <property type="term" value="P:DNA repair"/>
    <property type="evidence" value="ECO:0007669"/>
    <property type="project" value="UniProtKB-KW"/>
</dbReference>
<dbReference type="PANTHER" id="PTHR10492:SF74">
    <property type="entry name" value="ATP-DEPENDENT DNA HELICASE"/>
    <property type="match status" value="1"/>
</dbReference>
<dbReference type="InterPro" id="IPR010285">
    <property type="entry name" value="DNA_helicase_pif1-like_DEAD"/>
</dbReference>
<dbReference type="PANTHER" id="PTHR10492">
    <property type="match status" value="1"/>
</dbReference>
<gene>
    <name evidence="3" type="ORF">TSUD_421210</name>
</gene>
<evidence type="ECO:0000313" key="4">
    <source>
        <dbReference type="Proteomes" id="UP000242715"/>
    </source>
</evidence>
<keyword evidence="1" id="KW-0547">Nucleotide-binding</keyword>
<dbReference type="Gene3D" id="3.40.50.300">
    <property type="entry name" value="P-loop containing nucleotide triphosphate hydrolases"/>
    <property type="match status" value="1"/>
</dbReference>
<dbReference type="OrthoDB" id="1918649at2759"/>
<keyword evidence="1" id="KW-0233">DNA recombination</keyword>
<accession>A0A1B5Z991</accession>
<keyword evidence="1" id="KW-0234">DNA repair</keyword>
<dbReference type="Pfam" id="PF05970">
    <property type="entry name" value="PIF1"/>
    <property type="match status" value="1"/>
</dbReference>
<dbReference type="AlphaFoldDB" id="A0A1B5Z991"/>
<evidence type="ECO:0000313" key="3">
    <source>
        <dbReference type="EMBL" id="GAU10652.1"/>
    </source>
</evidence>
<dbReference type="GO" id="GO:0000723">
    <property type="term" value="P:telomere maintenance"/>
    <property type="evidence" value="ECO:0007669"/>
    <property type="project" value="InterPro"/>
</dbReference>
<organism evidence="3 4">
    <name type="scientific">Trifolium subterraneum</name>
    <name type="common">Subterranean clover</name>
    <dbReference type="NCBI Taxonomy" id="3900"/>
    <lineage>
        <taxon>Eukaryota</taxon>
        <taxon>Viridiplantae</taxon>
        <taxon>Streptophyta</taxon>
        <taxon>Embryophyta</taxon>
        <taxon>Tracheophyta</taxon>
        <taxon>Spermatophyta</taxon>
        <taxon>Magnoliopsida</taxon>
        <taxon>eudicotyledons</taxon>
        <taxon>Gunneridae</taxon>
        <taxon>Pentapetalae</taxon>
        <taxon>rosids</taxon>
        <taxon>fabids</taxon>
        <taxon>Fabales</taxon>
        <taxon>Fabaceae</taxon>
        <taxon>Papilionoideae</taxon>
        <taxon>50 kb inversion clade</taxon>
        <taxon>NPAAA clade</taxon>
        <taxon>Hologalegina</taxon>
        <taxon>IRL clade</taxon>
        <taxon>Trifolieae</taxon>
        <taxon>Trifolium</taxon>
    </lineage>
</organism>
<dbReference type="Proteomes" id="UP000242715">
    <property type="component" value="Unassembled WGS sequence"/>
</dbReference>
<evidence type="ECO:0000256" key="1">
    <source>
        <dbReference type="RuleBase" id="RU363044"/>
    </source>
</evidence>
<feature type="non-terminal residue" evidence="3">
    <location>
        <position position="1"/>
    </location>
</feature>
<dbReference type="EC" id="5.6.2.3" evidence="1"/>
<keyword evidence="1" id="KW-0347">Helicase</keyword>
<keyword evidence="1" id="KW-0067">ATP-binding</keyword>
<dbReference type="EMBL" id="BCLP01044997">
    <property type="protein sequence ID" value="GAU10652.1"/>
    <property type="molecule type" value="Genomic_DNA"/>
</dbReference>
<keyword evidence="1" id="KW-0227">DNA damage</keyword>
<comment type="similarity">
    <text evidence="1">Belongs to the helicase family.</text>
</comment>
<sequence length="381" mass="43012">KTVNGKLCKTFQEACSELNLLKDDKEFKDGLKEAYVTASGGQMRSLFVRLLNMNTMSNPYDVWMSTWKLLADGILYNRRRALNLPDLQLTDDELQNLCLIEIQKLLMRNGRKLSDYKTMPEPIYEDVNSFENKLIADELSYNRVDLAAIHKTLLQQLTEEQHDVYTKIMTSVLCGSGEFFFLYGYGGTGKTFLWKTLSAALRSEGKIVLNVASSGIASLLLPNGKTAHSTFCIPLEINEKSTCNITQGCHRADLLRAASLIIWDEAPMMNRLCFEAFDRTMKDLMSKIDKDNKEKPFGGKVVVLGGDVRQILPVVRRGSRGDIVNRTICSSKLWRHCNVLKLTKNMRLKSDSTDKSQSELKEFADWILKIGDGLIDPDANG</sequence>
<comment type="catalytic activity">
    <reaction evidence="1">
        <text>ATP + H2O = ADP + phosphate + H(+)</text>
        <dbReference type="Rhea" id="RHEA:13065"/>
        <dbReference type="ChEBI" id="CHEBI:15377"/>
        <dbReference type="ChEBI" id="CHEBI:15378"/>
        <dbReference type="ChEBI" id="CHEBI:30616"/>
        <dbReference type="ChEBI" id="CHEBI:43474"/>
        <dbReference type="ChEBI" id="CHEBI:456216"/>
        <dbReference type="EC" id="5.6.2.3"/>
    </reaction>
</comment>
<dbReference type="GO" id="GO:0006310">
    <property type="term" value="P:DNA recombination"/>
    <property type="evidence" value="ECO:0007669"/>
    <property type="project" value="UniProtKB-KW"/>
</dbReference>
<evidence type="ECO:0000259" key="2">
    <source>
        <dbReference type="Pfam" id="PF05970"/>
    </source>
</evidence>